<evidence type="ECO:0000313" key="4">
    <source>
        <dbReference type="Proteomes" id="UP000691718"/>
    </source>
</evidence>
<reference evidence="3" key="1">
    <citation type="submission" date="2021-04" db="EMBL/GenBank/DDBJ databases">
        <authorList>
            <person name="Tunstrom K."/>
        </authorList>
    </citation>
    <scope>NUCLEOTIDE SEQUENCE</scope>
</reference>
<dbReference type="AlphaFoldDB" id="A0A8S3XGQ7"/>
<gene>
    <name evidence="3" type="ORF">PAPOLLO_LOCUS15938</name>
</gene>
<dbReference type="Pfam" id="PF09379">
    <property type="entry name" value="FERM_N"/>
    <property type="match status" value="1"/>
</dbReference>
<dbReference type="CDD" id="cd14473">
    <property type="entry name" value="FERM_B-lobe"/>
    <property type="match status" value="1"/>
</dbReference>
<dbReference type="PROSITE" id="PS50057">
    <property type="entry name" value="FERM_3"/>
    <property type="match status" value="1"/>
</dbReference>
<dbReference type="GO" id="GO:0005856">
    <property type="term" value="C:cytoskeleton"/>
    <property type="evidence" value="ECO:0007669"/>
    <property type="project" value="TreeGrafter"/>
</dbReference>
<dbReference type="Proteomes" id="UP000691718">
    <property type="component" value="Unassembled WGS sequence"/>
</dbReference>
<dbReference type="InterPro" id="IPR019749">
    <property type="entry name" value="Band_41_domain"/>
</dbReference>
<dbReference type="FunFam" id="3.10.20.90:FF:000002">
    <property type="entry name" value="Erythrocyte protein band 4.1-like 3"/>
    <property type="match status" value="1"/>
</dbReference>
<dbReference type="GO" id="GO:0031032">
    <property type="term" value="P:actomyosin structure organization"/>
    <property type="evidence" value="ECO:0007669"/>
    <property type="project" value="TreeGrafter"/>
</dbReference>
<dbReference type="InterPro" id="IPR000299">
    <property type="entry name" value="FERM_domain"/>
</dbReference>
<feature type="compositionally biased region" description="Basic and acidic residues" evidence="1">
    <location>
        <begin position="1"/>
        <end position="22"/>
    </location>
</feature>
<dbReference type="SMART" id="SM00295">
    <property type="entry name" value="B41"/>
    <property type="match status" value="1"/>
</dbReference>
<keyword evidence="4" id="KW-1185">Reference proteome</keyword>
<dbReference type="PANTHER" id="PTHR23280">
    <property type="entry name" value="4.1 G PROTEIN"/>
    <property type="match status" value="1"/>
</dbReference>
<dbReference type="GO" id="GO:0009887">
    <property type="term" value="P:animal organ morphogenesis"/>
    <property type="evidence" value="ECO:0007669"/>
    <property type="project" value="UniProtKB-ARBA"/>
</dbReference>
<dbReference type="OrthoDB" id="6589456at2759"/>
<feature type="domain" description="FERM" evidence="2">
    <location>
        <begin position="30"/>
        <end position="142"/>
    </location>
</feature>
<organism evidence="3 4">
    <name type="scientific">Parnassius apollo</name>
    <name type="common">Apollo butterfly</name>
    <name type="synonym">Papilio apollo</name>
    <dbReference type="NCBI Taxonomy" id="110799"/>
    <lineage>
        <taxon>Eukaryota</taxon>
        <taxon>Metazoa</taxon>
        <taxon>Ecdysozoa</taxon>
        <taxon>Arthropoda</taxon>
        <taxon>Hexapoda</taxon>
        <taxon>Insecta</taxon>
        <taxon>Pterygota</taxon>
        <taxon>Neoptera</taxon>
        <taxon>Endopterygota</taxon>
        <taxon>Lepidoptera</taxon>
        <taxon>Glossata</taxon>
        <taxon>Ditrysia</taxon>
        <taxon>Papilionoidea</taxon>
        <taxon>Papilionidae</taxon>
        <taxon>Parnassiinae</taxon>
        <taxon>Parnassini</taxon>
        <taxon>Parnassius</taxon>
        <taxon>Parnassius</taxon>
    </lineage>
</organism>
<accession>A0A8S3XGQ7</accession>
<evidence type="ECO:0000259" key="2">
    <source>
        <dbReference type="PROSITE" id="PS50057"/>
    </source>
</evidence>
<dbReference type="InterPro" id="IPR018979">
    <property type="entry name" value="FERM_N"/>
</dbReference>
<protein>
    <submittedName>
        <fullName evidence="3">(apollo) hypothetical protein</fullName>
    </submittedName>
</protein>
<dbReference type="GO" id="GO:0030182">
    <property type="term" value="P:neuron differentiation"/>
    <property type="evidence" value="ECO:0007669"/>
    <property type="project" value="UniProtKB-ARBA"/>
</dbReference>
<comment type="caution">
    <text evidence="3">The sequence shown here is derived from an EMBL/GenBank/DDBJ whole genome shotgun (WGS) entry which is preliminary data.</text>
</comment>
<evidence type="ECO:0000256" key="1">
    <source>
        <dbReference type="SAM" id="MobiDB-lite"/>
    </source>
</evidence>
<dbReference type="PANTHER" id="PTHR23280:SF21">
    <property type="entry name" value="PROTEIN 4.1 HOMOLOG"/>
    <property type="match status" value="1"/>
</dbReference>
<dbReference type="EMBL" id="CAJQZP010001045">
    <property type="protein sequence ID" value="CAG5013420.1"/>
    <property type="molecule type" value="Genomic_DNA"/>
</dbReference>
<evidence type="ECO:0000313" key="3">
    <source>
        <dbReference type="EMBL" id="CAG5013420.1"/>
    </source>
</evidence>
<dbReference type="GO" id="GO:0005886">
    <property type="term" value="C:plasma membrane"/>
    <property type="evidence" value="ECO:0007669"/>
    <property type="project" value="TreeGrafter"/>
</dbReference>
<proteinExistence type="predicted"/>
<feature type="region of interest" description="Disordered" evidence="1">
    <location>
        <begin position="1"/>
        <end position="32"/>
    </location>
</feature>
<dbReference type="InterPro" id="IPR019748">
    <property type="entry name" value="FERM_central"/>
</dbReference>
<name>A0A8S3XGQ7_PARAO</name>
<sequence length="142" mass="16494">MPEGVAKEAKEDGKSKAKESSPRKRPGNTTRVNVELLDGSKMELDADRKIRGHELLDKVCDSLNLVEKDYFGLLYEDRGDPRVWIDLEKRVSKLIKREPWEVRFAVKFYPPEPAQLQEELTRYQLVLAVRRDLLEGRLPCSR</sequence>